<protein>
    <recommendedName>
        <fullName evidence="7">DoxX family protein</fullName>
    </recommendedName>
</protein>
<evidence type="ECO:0000256" key="4">
    <source>
        <dbReference type="ARBA" id="ARBA00023136"/>
    </source>
</evidence>
<proteinExistence type="predicted"/>
<dbReference type="InterPro" id="IPR032808">
    <property type="entry name" value="DoxX"/>
</dbReference>
<dbReference type="EMBL" id="AYXG01000048">
    <property type="protein sequence ID" value="EWC63375.1"/>
    <property type="molecule type" value="Genomic_DNA"/>
</dbReference>
<keyword evidence="6" id="KW-1185">Reference proteome</keyword>
<gene>
    <name evidence="5" type="ORF">UO65_1373</name>
</gene>
<dbReference type="AlphaFoldDB" id="W7IR25"/>
<sequence length="169" mass="17757">MLRNPEAHVEAAKPVLDGTLNKVGDKLPEQVPSDALTLVRIDGAVKVGAGALLALGRFPRLSALLLSGSLVPTTLATHRFWEEKDAGNRQQQQIHFLKNVGLLGGLLLASADTAGKPSLGWRAKRAGKKLNKTAHDFGAWTADTTDTVGDTLSSAPKKARKAIAGVLPG</sequence>
<name>W7IR25_9PSEU</name>
<comment type="caution">
    <text evidence="5">The sequence shown here is derived from an EMBL/GenBank/DDBJ whole genome shotgun (WGS) entry which is preliminary data.</text>
</comment>
<keyword evidence="2" id="KW-0812">Transmembrane</keyword>
<evidence type="ECO:0000256" key="2">
    <source>
        <dbReference type="ARBA" id="ARBA00022692"/>
    </source>
</evidence>
<dbReference type="GO" id="GO:0016020">
    <property type="term" value="C:membrane"/>
    <property type="evidence" value="ECO:0007669"/>
    <property type="project" value="UniProtKB-SubCell"/>
</dbReference>
<dbReference type="STRING" id="909613.UO65_1373"/>
<evidence type="ECO:0000313" key="5">
    <source>
        <dbReference type="EMBL" id="EWC63375.1"/>
    </source>
</evidence>
<keyword evidence="3" id="KW-1133">Transmembrane helix</keyword>
<organism evidence="5 6">
    <name type="scientific">Actinokineospora spheciospongiae</name>
    <dbReference type="NCBI Taxonomy" id="909613"/>
    <lineage>
        <taxon>Bacteria</taxon>
        <taxon>Bacillati</taxon>
        <taxon>Actinomycetota</taxon>
        <taxon>Actinomycetes</taxon>
        <taxon>Pseudonocardiales</taxon>
        <taxon>Pseudonocardiaceae</taxon>
        <taxon>Actinokineospora</taxon>
    </lineage>
</organism>
<keyword evidence="4" id="KW-0472">Membrane</keyword>
<dbReference type="PATRIC" id="fig|909613.9.peg.1387"/>
<comment type="subcellular location">
    <subcellularLocation>
        <location evidence="1">Membrane</location>
        <topology evidence="1">Multi-pass membrane protein</topology>
    </subcellularLocation>
</comment>
<accession>W7IR25</accession>
<evidence type="ECO:0000313" key="6">
    <source>
        <dbReference type="Proteomes" id="UP000019277"/>
    </source>
</evidence>
<reference evidence="5 6" key="1">
    <citation type="journal article" date="2014" name="Genome Announc.">
        <title>Draft Genome Sequence of the Antitrypanosomally Active Sponge-Associated Bacterium Actinokineospora sp. Strain EG49.</title>
        <authorList>
            <person name="Harjes J."/>
            <person name="Ryu T."/>
            <person name="Abdelmohsen U.R."/>
            <person name="Moitinho-Silva L."/>
            <person name="Horn H."/>
            <person name="Ravasi T."/>
            <person name="Hentschel U."/>
        </authorList>
    </citation>
    <scope>NUCLEOTIDE SEQUENCE [LARGE SCALE GENOMIC DNA]</scope>
    <source>
        <strain evidence="5 6">EG49</strain>
    </source>
</reference>
<evidence type="ECO:0000256" key="3">
    <source>
        <dbReference type="ARBA" id="ARBA00022989"/>
    </source>
</evidence>
<evidence type="ECO:0000256" key="1">
    <source>
        <dbReference type="ARBA" id="ARBA00004141"/>
    </source>
</evidence>
<dbReference type="Proteomes" id="UP000019277">
    <property type="component" value="Unassembled WGS sequence"/>
</dbReference>
<dbReference type="Pfam" id="PF07681">
    <property type="entry name" value="DoxX"/>
    <property type="match status" value="1"/>
</dbReference>
<dbReference type="eggNOG" id="COG2259">
    <property type="taxonomic scope" value="Bacteria"/>
</dbReference>
<evidence type="ECO:0008006" key="7">
    <source>
        <dbReference type="Google" id="ProtNLM"/>
    </source>
</evidence>